<dbReference type="InterPro" id="IPR005552">
    <property type="entry name" value="Scramblase"/>
</dbReference>
<dbReference type="GO" id="GO:0005886">
    <property type="term" value="C:plasma membrane"/>
    <property type="evidence" value="ECO:0007669"/>
    <property type="project" value="TreeGrafter"/>
</dbReference>
<organism evidence="4 5">
    <name type="scientific">Hesseltinella vesiculosa</name>
    <dbReference type="NCBI Taxonomy" id="101127"/>
    <lineage>
        <taxon>Eukaryota</taxon>
        <taxon>Fungi</taxon>
        <taxon>Fungi incertae sedis</taxon>
        <taxon>Mucoromycota</taxon>
        <taxon>Mucoromycotina</taxon>
        <taxon>Mucoromycetes</taxon>
        <taxon>Mucorales</taxon>
        <taxon>Cunninghamellaceae</taxon>
        <taxon>Hesseltinella</taxon>
    </lineage>
</organism>
<dbReference type="Pfam" id="PF03803">
    <property type="entry name" value="Scramblase"/>
    <property type="match status" value="1"/>
</dbReference>
<keyword evidence="5" id="KW-1185">Reference proteome</keyword>
<dbReference type="AlphaFoldDB" id="A0A1X2GTU9"/>
<dbReference type="PANTHER" id="PTHR23248">
    <property type="entry name" value="PHOSPHOLIPID SCRAMBLASE-RELATED"/>
    <property type="match status" value="1"/>
</dbReference>
<name>A0A1X2GTU9_9FUNG</name>
<comment type="caution">
    <text evidence="4">The sequence shown here is derived from an EMBL/GenBank/DDBJ whole genome shotgun (WGS) entry which is preliminary data.</text>
</comment>
<dbReference type="PANTHER" id="PTHR23248:SF9">
    <property type="entry name" value="PHOSPHOLIPID SCRAMBLASE"/>
    <property type="match status" value="1"/>
</dbReference>
<dbReference type="Gene3D" id="2.40.160.200">
    <property type="entry name" value="LURP1-related"/>
    <property type="match status" value="1"/>
</dbReference>
<comment type="similarity">
    <text evidence="1 2">Belongs to the phospholipid scramblase family.</text>
</comment>
<sequence length="359" mass="39336">MPPPDPSATSPPPPHTDLIQQANPHFVEDPVHVPVVIPQNPGAIVTPSSLGAPVLAQSALIVGRELEMLNVFLGYEQANRYKIMDPQGNLIGYIAEEDGLAKSLGRQFLRTHRSMRATIMDGNGDVVFKIHRPFSYINSRIFIHDEHDELIGEVQQRWHLMRRKYDLFIGKDQFAVIDAPFLAWDFDLQDESGHAIANVSRNFVGFAREIFTDSGQYVLRMDAMQDNHGLTLDQRAVMLACAISIDFDYFSRHSTHSHGGILPMPIFGGYEGDRSPETPDPAGSVPPVVPPVDGTGGLFGGGQQPSAPAPPPANDPFPQDYDNDGWLSDDQAGLSSPDDEGWSDTLGSALRGFLGEDDD</sequence>
<dbReference type="InterPro" id="IPR038595">
    <property type="entry name" value="LOR_sf"/>
</dbReference>
<dbReference type="OrthoDB" id="191150at2759"/>
<dbReference type="Proteomes" id="UP000242146">
    <property type="component" value="Unassembled WGS sequence"/>
</dbReference>
<evidence type="ECO:0000256" key="2">
    <source>
        <dbReference type="RuleBase" id="RU363116"/>
    </source>
</evidence>
<dbReference type="SUPFAM" id="SSF54518">
    <property type="entry name" value="Tubby C-terminal domain-like"/>
    <property type="match status" value="1"/>
</dbReference>
<dbReference type="GO" id="GO:0017128">
    <property type="term" value="F:phospholipid scramblase activity"/>
    <property type="evidence" value="ECO:0007669"/>
    <property type="project" value="InterPro"/>
</dbReference>
<dbReference type="EMBL" id="MCGT01000003">
    <property type="protein sequence ID" value="ORX61437.1"/>
    <property type="molecule type" value="Genomic_DNA"/>
</dbReference>
<dbReference type="STRING" id="101127.A0A1X2GTU9"/>
<evidence type="ECO:0000256" key="1">
    <source>
        <dbReference type="ARBA" id="ARBA00005350"/>
    </source>
</evidence>
<evidence type="ECO:0000313" key="5">
    <source>
        <dbReference type="Proteomes" id="UP000242146"/>
    </source>
</evidence>
<proteinExistence type="inferred from homology"/>
<dbReference type="InterPro" id="IPR025659">
    <property type="entry name" value="Tubby-like_C"/>
</dbReference>
<gene>
    <name evidence="4" type="ORF">DM01DRAFT_1332036</name>
</gene>
<feature type="region of interest" description="Disordered" evidence="3">
    <location>
        <begin position="267"/>
        <end position="359"/>
    </location>
</feature>
<accession>A0A1X2GTU9</accession>
<evidence type="ECO:0000256" key="3">
    <source>
        <dbReference type="SAM" id="MobiDB-lite"/>
    </source>
</evidence>
<protein>
    <recommendedName>
        <fullName evidence="2">Phospholipid scramblase</fullName>
    </recommendedName>
</protein>
<evidence type="ECO:0000313" key="4">
    <source>
        <dbReference type="EMBL" id="ORX61437.1"/>
    </source>
</evidence>
<reference evidence="4 5" key="1">
    <citation type="submission" date="2016-07" db="EMBL/GenBank/DDBJ databases">
        <title>Pervasive Adenine N6-methylation of Active Genes in Fungi.</title>
        <authorList>
            <consortium name="DOE Joint Genome Institute"/>
            <person name="Mondo S.J."/>
            <person name="Dannebaum R.O."/>
            <person name="Kuo R.C."/>
            <person name="Labutti K."/>
            <person name="Haridas S."/>
            <person name="Kuo A."/>
            <person name="Salamov A."/>
            <person name="Ahrendt S.R."/>
            <person name="Lipzen A."/>
            <person name="Sullivan W."/>
            <person name="Andreopoulos W.B."/>
            <person name="Clum A."/>
            <person name="Lindquist E."/>
            <person name="Daum C."/>
            <person name="Ramamoorthy G.K."/>
            <person name="Gryganskyi A."/>
            <person name="Culley D."/>
            <person name="Magnuson J.K."/>
            <person name="James T.Y."/>
            <person name="O'Malley M.A."/>
            <person name="Stajich J.E."/>
            <person name="Spatafora J.W."/>
            <person name="Visel A."/>
            <person name="Grigoriev I.V."/>
        </authorList>
    </citation>
    <scope>NUCLEOTIDE SEQUENCE [LARGE SCALE GENOMIC DNA]</scope>
    <source>
        <strain evidence="4 5">NRRL 3301</strain>
    </source>
</reference>
<feature type="compositionally biased region" description="Gly residues" evidence="3">
    <location>
        <begin position="294"/>
        <end position="303"/>
    </location>
</feature>